<gene>
    <name evidence="7" type="ORF">BFJ68_g15666</name>
</gene>
<dbReference type="GO" id="GO:0015203">
    <property type="term" value="F:polyamine transmembrane transporter activity"/>
    <property type="evidence" value="ECO:0007669"/>
    <property type="project" value="TreeGrafter"/>
</dbReference>
<organism evidence="7 8">
    <name type="scientific">Fusarium oxysporum</name>
    <name type="common">Fusarium vascular wilt</name>
    <dbReference type="NCBI Taxonomy" id="5507"/>
    <lineage>
        <taxon>Eukaryota</taxon>
        <taxon>Fungi</taxon>
        <taxon>Dikarya</taxon>
        <taxon>Ascomycota</taxon>
        <taxon>Pezizomycotina</taxon>
        <taxon>Sordariomycetes</taxon>
        <taxon>Hypocreomycetidae</taxon>
        <taxon>Hypocreales</taxon>
        <taxon>Nectriaceae</taxon>
        <taxon>Fusarium</taxon>
        <taxon>Fusarium oxysporum species complex</taxon>
    </lineage>
</organism>
<dbReference type="VEuPathDB" id="FungiDB:HZS61_003870"/>
<reference evidence="7 8" key="1">
    <citation type="journal article" date="2018" name="Sci. Rep.">
        <title>Characterisation of pathogen-specific regions and novel effector candidates in Fusarium oxysporum f. sp. cepae.</title>
        <authorList>
            <person name="Armitage A.D."/>
            <person name="Taylor A."/>
            <person name="Sobczyk M.K."/>
            <person name="Baxter L."/>
            <person name="Greenfield B.P."/>
            <person name="Bates H.J."/>
            <person name="Wilson F."/>
            <person name="Jackson A.C."/>
            <person name="Ott S."/>
            <person name="Harrison R.J."/>
            <person name="Clarkson J.P."/>
        </authorList>
    </citation>
    <scope>NUCLEOTIDE SEQUENCE [LARGE SCALE GENOMIC DNA]</scope>
    <source>
        <strain evidence="7 8">Fo_A28</strain>
    </source>
</reference>
<evidence type="ECO:0000256" key="2">
    <source>
        <dbReference type="ARBA" id="ARBA00022692"/>
    </source>
</evidence>
<protein>
    <recommendedName>
        <fullName evidence="9">Major facilitator superfamily (MFS) profile domain-containing protein</fullName>
    </recommendedName>
</protein>
<evidence type="ECO:0000256" key="5">
    <source>
        <dbReference type="ARBA" id="ARBA00023180"/>
    </source>
</evidence>
<evidence type="ECO:0000256" key="3">
    <source>
        <dbReference type="ARBA" id="ARBA00022989"/>
    </source>
</evidence>
<proteinExistence type="predicted"/>
<comment type="caution">
    <text evidence="7">The sequence shown here is derived from an EMBL/GenBank/DDBJ whole genome shotgun (WGS) entry which is preliminary data.</text>
</comment>
<dbReference type="GO" id="GO:0010509">
    <property type="term" value="P:intracellular polyamine homeostasis"/>
    <property type="evidence" value="ECO:0007669"/>
    <property type="project" value="TreeGrafter"/>
</dbReference>
<keyword evidence="4 6" id="KW-0472">Membrane</keyword>
<dbReference type="EMBL" id="MRCY01000173">
    <property type="protein sequence ID" value="RKK93149.1"/>
    <property type="molecule type" value="Genomic_DNA"/>
</dbReference>
<sequence>MWFAVIHGFVIIVAIFFLLPETLTRKGEPAITQELMRMSTRDSTKVKSKEFTTALKHYLIEPLSVLHLLRFPPVFLTVLIAAIAFSSVYVLNIVIESGFAQPRTNFKQTTIGLTYMSTGMGYIVSSMVGGQWMDSIIARETRKTGRYDG</sequence>
<dbReference type="PANTHER" id="PTHR23502:SF5">
    <property type="entry name" value="QUINIDINE RESISTANCE PROTEIN 3"/>
    <property type="match status" value="1"/>
</dbReference>
<dbReference type="SUPFAM" id="SSF103473">
    <property type="entry name" value="MFS general substrate transporter"/>
    <property type="match status" value="1"/>
</dbReference>
<dbReference type="VEuPathDB" id="FungiDB:FOZG_12006"/>
<evidence type="ECO:0000256" key="4">
    <source>
        <dbReference type="ARBA" id="ARBA00023136"/>
    </source>
</evidence>
<keyword evidence="2 6" id="KW-0812">Transmembrane</keyword>
<evidence type="ECO:0000313" key="8">
    <source>
        <dbReference type="Proteomes" id="UP000285860"/>
    </source>
</evidence>
<name>A0A420NPM5_FUSOX</name>
<keyword evidence="3 6" id="KW-1133">Transmembrane helix</keyword>
<dbReference type="VEuPathDB" id="FungiDB:FOXG_11868"/>
<comment type="subcellular location">
    <subcellularLocation>
        <location evidence="1">Membrane</location>
        <topology evidence="1">Multi-pass membrane protein</topology>
    </subcellularLocation>
</comment>
<evidence type="ECO:0000256" key="1">
    <source>
        <dbReference type="ARBA" id="ARBA00004141"/>
    </source>
</evidence>
<evidence type="ECO:0000313" key="7">
    <source>
        <dbReference type="EMBL" id="RKK93149.1"/>
    </source>
</evidence>
<dbReference type="Gene3D" id="1.20.1250.20">
    <property type="entry name" value="MFS general substrate transporter like domains"/>
    <property type="match status" value="1"/>
</dbReference>
<feature type="transmembrane region" description="Helical" evidence="6">
    <location>
        <begin position="74"/>
        <end position="95"/>
    </location>
</feature>
<dbReference type="InterPro" id="IPR036259">
    <property type="entry name" value="MFS_trans_sf"/>
</dbReference>
<feature type="transmembrane region" description="Helical" evidence="6">
    <location>
        <begin position="6"/>
        <end position="23"/>
    </location>
</feature>
<evidence type="ECO:0000256" key="6">
    <source>
        <dbReference type="SAM" id="Phobius"/>
    </source>
</evidence>
<dbReference type="GO" id="GO:0005886">
    <property type="term" value="C:plasma membrane"/>
    <property type="evidence" value="ECO:0007669"/>
    <property type="project" value="TreeGrafter"/>
</dbReference>
<evidence type="ECO:0008006" key="9">
    <source>
        <dbReference type="Google" id="ProtNLM"/>
    </source>
</evidence>
<dbReference type="VEuPathDB" id="FungiDB:FOC4_g10013724"/>
<dbReference type="Proteomes" id="UP000285860">
    <property type="component" value="Unassembled WGS sequence"/>
</dbReference>
<dbReference type="AlphaFoldDB" id="A0A420NPM5"/>
<accession>A0A420NPM5</accession>
<dbReference type="VEuPathDB" id="FungiDB:FOMG_14036"/>
<feature type="transmembrane region" description="Helical" evidence="6">
    <location>
        <begin position="115"/>
        <end position="133"/>
    </location>
</feature>
<dbReference type="PANTHER" id="PTHR23502">
    <property type="entry name" value="MAJOR FACILITATOR SUPERFAMILY"/>
    <property type="match status" value="1"/>
</dbReference>
<keyword evidence="5" id="KW-0325">Glycoprotein</keyword>
<dbReference type="VEuPathDB" id="FungiDB:FOIG_07233"/>
<dbReference type="VEuPathDB" id="FungiDB:FOC1_g10012725"/>